<comment type="caution">
    <text evidence="3">The sequence shown here is derived from an EMBL/GenBank/DDBJ whole genome shotgun (WGS) entry which is preliminary data.</text>
</comment>
<evidence type="ECO:0000313" key="4">
    <source>
        <dbReference type="Proteomes" id="UP000250006"/>
    </source>
</evidence>
<dbReference type="PANTHER" id="PTHR43201">
    <property type="entry name" value="ACYL-COA SYNTHETASE"/>
    <property type="match status" value="1"/>
</dbReference>
<feature type="domain" description="AMP-binding enzyme C-terminal" evidence="2">
    <location>
        <begin position="343"/>
        <end position="421"/>
    </location>
</feature>
<name>A0ABY1VQ98_9ACTO</name>
<gene>
    <name evidence="3" type="primary">menE</name>
    <name evidence="3" type="ORF">NCTC11535_00893</name>
</gene>
<keyword evidence="4" id="KW-1185">Reference proteome</keyword>
<dbReference type="EMBL" id="UAPQ01000006">
    <property type="protein sequence ID" value="SPT53233.1"/>
    <property type="molecule type" value="Genomic_DNA"/>
</dbReference>
<dbReference type="GO" id="GO:0008756">
    <property type="term" value="F:o-succinylbenzoate-CoA ligase activity"/>
    <property type="evidence" value="ECO:0007669"/>
    <property type="project" value="UniProtKB-EC"/>
</dbReference>
<evidence type="ECO:0000313" key="3">
    <source>
        <dbReference type="EMBL" id="SPT53233.1"/>
    </source>
</evidence>
<accession>A0ABY1VQ98</accession>
<dbReference type="Pfam" id="PF00501">
    <property type="entry name" value="AMP-binding"/>
    <property type="match status" value="1"/>
</dbReference>
<dbReference type="PANTHER" id="PTHR43201:SF32">
    <property type="entry name" value="2-SUCCINYLBENZOATE--COA LIGASE, CHLOROPLASTIC_PEROXISOMAL"/>
    <property type="match status" value="1"/>
</dbReference>
<proteinExistence type="predicted"/>
<dbReference type="InterPro" id="IPR042099">
    <property type="entry name" value="ANL_N_sf"/>
</dbReference>
<dbReference type="InterPro" id="IPR025110">
    <property type="entry name" value="AMP-bd_C"/>
</dbReference>
<evidence type="ECO:0000259" key="1">
    <source>
        <dbReference type="Pfam" id="PF00501"/>
    </source>
</evidence>
<evidence type="ECO:0000259" key="2">
    <source>
        <dbReference type="Pfam" id="PF13193"/>
    </source>
</evidence>
<dbReference type="InterPro" id="IPR000873">
    <property type="entry name" value="AMP-dep_synth/lig_dom"/>
</dbReference>
<sequence length="438" mass="44722">MCQPVQVTKPAPRPCALVTGGTRPEAVSRLRALLVQRLAARNLLGGANGGVGVAASALPWLVPVAPNEATEVGREELVARLTDAPAFPQADLLLRTSGSTTGSGSLVAMSAAALVASARATHRRLGGPGTWVLTLPAHHVAGLQILVRSVVAGREPVIVDTSGGFSVSALAQGLEQALSRAAGQAVYTSLVPTQLHDALTEARCTALLSRLSAVLVGGAAISPSLQIRARAAGVPVVRSYGMSETGGGCVYDGLPLEGVRLRIDSPDAEGVGRVALAGPVLAEGYAATGGSTVFQTGPDGRLEVLTSDLGRLVPGPDGEPCLEVLGRVDDLIVTGGVKVRPQEVEAVLLTLPGVAQACVVGVPHERWGSAVTAVVVPQPEITPSQEWCEALRQSARRLLPGPGAPKRVLATVGLPTRGPGKVDRLGVSNWAAQGSEKP</sequence>
<dbReference type="Gene3D" id="3.40.50.12780">
    <property type="entry name" value="N-terminal domain of ligase-like"/>
    <property type="match status" value="1"/>
</dbReference>
<dbReference type="InterPro" id="IPR045851">
    <property type="entry name" value="AMP-bd_C_sf"/>
</dbReference>
<dbReference type="Pfam" id="PF13193">
    <property type="entry name" value="AMP-binding_C"/>
    <property type="match status" value="1"/>
</dbReference>
<keyword evidence="3" id="KW-0436">Ligase</keyword>
<organism evidence="3 4">
    <name type="scientific">Actinomyces bovis</name>
    <dbReference type="NCBI Taxonomy" id="1658"/>
    <lineage>
        <taxon>Bacteria</taxon>
        <taxon>Bacillati</taxon>
        <taxon>Actinomycetota</taxon>
        <taxon>Actinomycetes</taxon>
        <taxon>Actinomycetales</taxon>
        <taxon>Actinomycetaceae</taxon>
        <taxon>Actinomyces</taxon>
    </lineage>
</organism>
<dbReference type="Gene3D" id="3.30.300.30">
    <property type="match status" value="1"/>
</dbReference>
<feature type="domain" description="AMP-dependent synthetase/ligase" evidence="1">
    <location>
        <begin position="96"/>
        <end position="285"/>
    </location>
</feature>
<dbReference type="Proteomes" id="UP000250006">
    <property type="component" value="Unassembled WGS sequence"/>
</dbReference>
<protein>
    <submittedName>
        <fullName evidence="3">2-succinylbenzoate--CoA ligase</fullName>
        <ecNumber evidence="3">6.2.1.26</ecNumber>
    </submittedName>
</protein>
<reference evidence="3 4" key="1">
    <citation type="submission" date="2018-06" db="EMBL/GenBank/DDBJ databases">
        <authorList>
            <consortium name="Pathogen Informatics"/>
            <person name="Doyle S."/>
        </authorList>
    </citation>
    <scope>NUCLEOTIDE SEQUENCE [LARGE SCALE GENOMIC DNA]</scope>
    <source>
        <strain evidence="3 4">NCTC11535</strain>
    </source>
</reference>
<dbReference type="SUPFAM" id="SSF56801">
    <property type="entry name" value="Acetyl-CoA synthetase-like"/>
    <property type="match status" value="1"/>
</dbReference>
<dbReference type="EC" id="6.2.1.26" evidence="3"/>